<gene>
    <name evidence="1" type="ORF">C1706_11190</name>
</gene>
<reference evidence="1 2" key="1">
    <citation type="submission" date="2018-01" db="EMBL/GenBank/DDBJ databases">
        <title>Lactibacter flavus gen. nov., sp. nov., a novel bacterium of the family Propionibacteriaceae isolated from raw milk and dairy products.</title>
        <authorList>
            <person name="Wenning M."/>
            <person name="Breitenwieser F."/>
            <person name="Huptas C."/>
            <person name="von Neubeck M."/>
            <person name="Busse H.-J."/>
            <person name="Scherer S."/>
        </authorList>
    </citation>
    <scope>NUCLEOTIDE SEQUENCE [LARGE SCALE GENOMIC DNA]</scope>
    <source>
        <strain evidence="1 2">VG341</strain>
    </source>
</reference>
<dbReference type="EMBL" id="PPCV01000007">
    <property type="protein sequence ID" value="RXW31709.1"/>
    <property type="molecule type" value="Genomic_DNA"/>
</dbReference>
<proteinExistence type="predicted"/>
<organism evidence="1 2">
    <name type="scientific">Propioniciclava flava</name>
    <dbReference type="NCBI Taxonomy" id="2072026"/>
    <lineage>
        <taxon>Bacteria</taxon>
        <taxon>Bacillati</taxon>
        <taxon>Actinomycetota</taxon>
        <taxon>Actinomycetes</taxon>
        <taxon>Propionibacteriales</taxon>
        <taxon>Propionibacteriaceae</taxon>
        <taxon>Propioniciclava</taxon>
    </lineage>
</organism>
<protein>
    <submittedName>
        <fullName evidence="1">Uncharacterized protein</fullName>
    </submittedName>
</protein>
<dbReference type="Proteomes" id="UP000290624">
    <property type="component" value="Unassembled WGS sequence"/>
</dbReference>
<name>A0A4Q2EEU8_9ACTN</name>
<dbReference type="OrthoDB" id="7942934at2"/>
<sequence>MSGTAASTKVWRRLGSHARDALLRGLGEAELRAILADIARARAGSMTSADIITCWREDRLVTPSVADPRAVLALTQRLWEAAPPEFAGVTLSPLTSLGTGSHLGGRGQNRVITTVRGSELVADPAHALALEASKQRRSGHARVHLATHARATHASDPGEGAAHELIFSLCSSAPDGGGLSTEVELLELHLRYWQAALRALVPTARLHLVLWDVSLAALVEGRGLLEDVTVVRGTDATPWRNPYVAAAFRFVVGEDSPVILGDGGFVPWTQALTRNRKDRCLVSGISVDALVQQHWLTEH</sequence>
<keyword evidence="2" id="KW-1185">Reference proteome</keyword>
<evidence type="ECO:0000313" key="2">
    <source>
        <dbReference type="Proteomes" id="UP000290624"/>
    </source>
</evidence>
<comment type="caution">
    <text evidence="1">The sequence shown here is derived from an EMBL/GenBank/DDBJ whole genome shotgun (WGS) entry which is preliminary data.</text>
</comment>
<accession>A0A4Q2EEU8</accession>
<dbReference type="RefSeq" id="WP_129459315.1">
    <property type="nucleotide sequence ID" value="NZ_PPCV01000007.1"/>
</dbReference>
<evidence type="ECO:0000313" key="1">
    <source>
        <dbReference type="EMBL" id="RXW31709.1"/>
    </source>
</evidence>
<dbReference type="AlphaFoldDB" id="A0A4Q2EEU8"/>